<dbReference type="GO" id="GO:0005886">
    <property type="term" value="C:plasma membrane"/>
    <property type="evidence" value="ECO:0007669"/>
    <property type="project" value="TreeGrafter"/>
</dbReference>
<dbReference type="CDD" id="cd01949">
    <property type="entry name" value="GGDEF"/>
    <property type="match status" value="1"/>
</dbReference>
<dbReference type="eggNOG" id="COG3706">
    <property type="taxonomic scope" value="Bacteria"/>
</dbReference>
<dbReference type="InterPro" id="IPR050469">
    <property type="entry name" value="Diguanylate_Cyclase"/>
</dbReference>
<sequence length="332" mass="37626">MGMCGTLMILGLCLGIFNFGRPEVRLYASLQIVYALFSGYLFILAMKNRHTLWQTHLYSYSLAFLVLLGIYLAKLESFLLAWAFTLPIIFYLLLGRKAGKLITLTMMLSIMVIIYPKLPSFRPVMTNFAFSYLLIWAISHIYESNRESAELALHKLALTDPLTGTNNRLSLQERFNQSTQVSEHKPLTLLLLDVDHFKQVNDNFGHVAGDDVLKSIANLLTKYTDDLDLFRIGGEEFCIFLHNSSTQESLTLAQTLRANVERETFVSQGLKIQATISIGVTLFKEDMQLCDLLRSADEQLYRAKLSGRNRVMHNLVPAIEEEVMAQTAPLVT</sequence>
<dbReference type="KEGG" id="swd:Swoo_4493"/>
<feature type="transmembrane region" description="Helical" evidence="4">
    <location>
        <begin position="57"/>
        <end position="73"/>
    </location>
</feature>
<dbReference type="STRING" id="392500.Swoo_4493"/>
<name>B1KKT8_SHEWM</name>
<accession>B1KKT8</accession>
<dbReference type="GO" id="GO:0052621">
    <property type="term" value="F:diguanylate cyclase activity"/>
    <property type="evidence" value="ECO:0007669"/>
    <property type="project" value="UniProtKB-EC"/>
</dbReference>
<organism evidence="6 7">
    <name type="scientific">Shewanella woodyi (strain ATCC 51908 / MS32)</name>
    <dbReference type="NCBI Taxonomy" id="392500"/>
    <lineage>
        <taxon>Bacteria</taxon>
        <taxon>Pseudomonadati</taxon>
        <taxon>Pseudomonadota</taxon>
        <taxon>Gammaproteobacteria</taxon>
        <taxon>Alteromonadales</taxon>
        <taxon>Shewanellaceae</taxon>
        <taxon>Shewanella</taxon>
    </lineage>
</organism>
<dbReference type="NCBIfam" id="TIGR00254">
    <property type="entry name" value="GGDEF"/>
    <property type="match status" value="1"/>
</dbReference>
<dbReference type="Pfam" id="PF20966">
    <property type="entry name" value="MASE6"/>
    <property type="match status" value="1"/>
</dbReference>
<dbReference type="InterPro" id="IPR000160">
    <property type="entry name" value="GGDEF_dom"/>
</dbReference>
<evidence type="ECO:0000259" key="5">
    <source>
        <dbReference type="PROSITE" id="PS50887"/>
    </source>
</evidence>
<keyword evidence="4" id="KW-1133">Transmembrane helix</keyword>
<keyword evidence="4" id="KW-0812">Transmembrane</keyword>
<dbReference type="EC" id="2.7.7.65" evidence="2"/>
<dbReference type="EMBL" id="CP000961">
    <property type="protein sequence ID" value="ACA88744.1"/>
    <property type="molecule type" value="Genomic_DNA"/>
</dbReference>
<dbReference type="FunFam" id="3.30.70.270:FF:000001">
    <property type="entry name" value="Diguanylate cyclase domain protein"/>
    <property type="match status" value="1"/>
</dbReference>
<comment type="catalytic activity">
    <reaction evidence="3">
        <text>2 GTP = 3',3'-c-di-GMP + 2 diphosphate</text>
        <dbReference type="Rhea" id="RHEA:24898"/>
        <dbReference type="ChEBI" id="CHEBI:33019"/>
        <dbReference type="ChEBI" id="CHEBI:37565"/>
        <dbReference type="ChEBI" id="CHEBI:58805"/>
        <dbReference type="EC" id="2.7.7.65"/>
    </reaction>
</comment>
<dbReference type="AlphaFoldDB" id="B1KKT8"/>
<dbReference type="InterPro" id="IPR043128">
    <property type="entry name" value="Rev_trsase/Diguanyl_cyclase"/>
</dbReference>
<dbReference type="GO" id="GO:0043709">
    <property type="term" value="P:cell adhesion involved in single-species biofilm formation"/>
    <property type="evidence" value="ECO:0007669"/>
    <property type="project" value="TreeGrafter"/>
</dbReference>
<dbReference type="SUPFAM" id="SSF55073">
    <property type="entry name" value="Nucleotide cyclase"/>
    <property type="match status" value="1"/>
</dbReference>
<evidence type="ECO:0000313" key="6">
    <source>
        <dbReference type="EMBL" id="ACA88744.1"/>
    </source>
</evidence>
<dbReference type="Proteomes" id="UP000002168">
    <property type="component" value="Chromosome"/>
</dbReference>
<reference evidence="6 7" key="1">
    <citation type="submission" date="2008-02" db="EMBL/GenBank/DDBJ databases">
        <title>Complete sequence of Shewanella woodyi ATCC 51908.</title>
        <authorList>
            <consortium name="US DOE Joint Genome Institute"/>
            <person name="Copeland A."/>
            <person name="Lucas S."/>
            <person name="Lapidus A."/>
            <person name="Glavina del Rio T."/>
            <person name="Dalin E."/>
            <person name="Tice H."/>
            <person name="Bruce D."/>
            <person name="Goodwin L."/>
            <person name="Pitluck S."/>
            <person name="Sims D."/>
            <person name="Brettin T."/>
            <person name="Detter J.C."/>
            <person name="Han C."/>
            <person name="Kuske C.R."/>
            <person name="Schmutz J."/>
            <person name="Larimer F."/>
            <person name="Land M."/>
            <person name="Hauser L."/>
            <person name="Kyrpides N."/>
            <person name="Lykidis A."/>
            <person name="Zhao J.-S."/>
            <person name="Richardson P."/>
        </authorList>
    </citation>
    <scope>NUCLEOTIDE SEQUENCE [LARGE SCALE GENOMIC DNA]</scope>
    <source>
        <strain evidence="7">ATCC 51908 / MS32</strain>
    </source>
</reference>
<dbReference type="GO" id="GO:1902201">
    <property type="term" value="P:negative regulation of bacterial-type flagellum-dependent cell motility"/>
    <property type="evidence" value="ECO:0007669"/>
    <property type="project" value="TreeGrafter"/>
</dbReference>
<dbReference type="InterPro" id="IPR048435">
    <property type="entry name" value="MASE6"/>
</dbReference>
<evidence type="ECO:0000313" key="7">
    <source>
        <dbReference type="Proteomes" id="UP000002168"/>
    </source>
</evidence>
<evidence type="ECO:0000256" key="3">
    <source>
        <dbReference type="ARBA" id="ARBA00034247"/>
    </source>
</evidence>
<feature type="domain" description="GGDEF" evidence="5">
    <location>
        <begin position="185"/>
        <end position="316"/>
    </location>
</feature>
<dbReference type="PANTHER" id="PTHR45138:SF9">
    <property type="entry name" value="DIGUANYLATE CYCLASE DGCM-RELATED"/>
    <property type="match status" value="1"/>
</dbReference>
<comment type="cofactor">
    <cofactor evidence="1">
        <name>Mg(2+)</name>
        <dbReference type="ChEBI" id="CHEBI:18420"/>
    </cofactor>
</comment>
<dbReference type="Pfam" id="PF00990">
    <property type="entry name" value="GGDEF"/>
    <property type="match status" value="1"/>
</dbReference>
<keyword evidence="4" id="KW-0472">Membrane</keyword>
<feature type="transmembrane region" description="Helical" evidence="4">
    <location>
        <begin position="28"/>
        <end position="45"/>
    </location>
</feature>
<keyword evidence="7" id="KW-1185">Reference proteome</keyword>
<dbReference type="Gene3D" id="3.30.70.270">
    <property type="match status" value="1"/>
</dbReference>
<evidence type="ECO:0000256" key="1">
    <source>
        <dbReference type="ARBA" id="ARBA00001946"/>
    </source>
</evidence>
<gene>
    <name evidence="6" type="ordered locus">Swoo_4493</name>
</gene>
<dbReference type="InterPro" id="IPR029787">
    <property type="entry name" value="Nucleotide_cyclase"/>
</dbReference>
<evidence type="ECO:0000256" key="2">
    <source>
        <dbReference type="ARBA" id="ARBA00012528"/>
    </source>
</evidence>
<feature type="transmembrane region" description="Helical" evidence="4">
    <location>
        <begin position="101"/>
        <end position="118"/>
    </location>
</feature>
<dbReference type="HOGENOM" id="CLU_000445_11_1_6"/>
<dbReference type="SMART" id="SM00267">
    <property type="entry name" value="GGDEF"/>
    <property type="match status" value="1"/>
</dbReference>
<dbReference type="PANTHER" id="PTHR45138">
    <property type="entry name" value="REGULATORY COMPONENTS OF SENSORY TRANSDUCTION SYSTEM"/>
    <property type="match status" value="1"/>
</dbReference>
<proteinExistence type="predicted"/>
<evidence type="ECO:0000256" key="4">
    <source>
        <dbReference type="SAM" id="Phobius"/>
    </source>
</evidence>
<dbReference type="PROSITE" id="PS50887">
    <property type="entry name" value="GGDEF"/>
    <property type="match status" value="1"/>
</dbReference>
<feature type="transmembrane region" description="Helical" evidence="4">
    <location>
        <begin position="79"/>
        <end position="94"/>
    </location>
</feature>
<protein>
    <recommendedName>
        <fullName evidence="2">diguanylate cyclase</fullName>
        <ecNumber evidence="2">2.7.7.65</ecNumber>
    </recommendedName>
</protein>